<dbReference type="SUPFAM" id="SSF51735">
    <property type="entry name" value="NAD(P)-binding Rossmann-fold domains"/>
    <property type="match status" value="1"/>
</dbReference>
<dbReference type="PANTHER" id="PTHR43880:SF12">
    <property type="entry name" value="ALCOHOL DEHYDROGENASE CLASS-3"/>
    <property type="match status" value="1"/>
</dbReference>
<dbReference type="GO" id="GO:0051903">
    <property type="term" value="F:S-(hydroxymethyl)glutathione dehydrogenase [NAD(P)+] activity"/>
    <property type="evidence" value="ECO:0007669"/>
    <property type="project" value="TreeGrafter"/>
</dbReference>
<keyword evidence="4" id="KW-0520">NAD</keyword>
<proteinExistence type="inferred from homology"/>
<dbReference type="CDD" id="cd08279">
    <property type="entry name" value="Zn_ADH_class_III"/>
    <property type="match status" value="1"/>
</dbReference>
<evidence type="ECO:0000313" key="7">
    <source>
        <dbReference type="Proteomes" id="UP000199022"/>
    </source>
</evidence>
<dbReference type="InterPro" id="IPR011032">
    <property type="entry name" value="GroES-like_sf"/>
</dbReference>
<dbReference type="EMBL" id="FOMD01000001">
    <property type="protein sequence ID" value="SFC26830.1"/>
    <property type="molecule type" value="Genomic_DNA"/>
</dbReference>
<keyword evidence="2" id="KW-0479">Metal-binding</keyword>
<accession>A0A1I1I0S1</accession>
<evidence type="ECO:0000256" key="4">
    <source>
        <dbReference type="ARBA" id="ARBA00023027"/>
    </source>
</evidence>
<dbReference type="InterPro" id="IPR013149">
    <property type="entry name" value="ADH-like_C"/>
</dbReference>
<dbReference type="SMART" id="SM00829">
    <property type="entry name" value="PKS_ER"/>
    <property type="match status" value="1"/>
</dbReference>
<evidence type="ECO:0000256" key="1">
    <source>
        <dbReference type="ARBA" id="ARBA00008072"/>
    </source>
</evidence>
<comment type="similarity">
    <text evidence="1">Belongs to the zinc-containing alcohol dehydrogenase family.</text>
</comment>
<dbReference type="InterPro" id="IPR036291">
    <property type="entry name" value="NAD(P)-bd_dom_sf"/>
</dbReference>
<dbReference type="Gene3D" id="3.40.50.720">
    <property type="entry name" value="NAD(P)-binding Rossmann-like Domain"/>
    <property type="match status" value="1"/>
</dbReference>
<dbReference type="InterPro" id="IPR020843">
    <property type="entry name" value="ER"/>
</dbReference>
<dbReference type="Gene3D" id="3.90.180.10">
    <property type="entry name" value="Medium-chain alcohol dehydrogenases, catalytic domain"/>
    <property type="match status" value="1"/>
</dbReference>
<dbReference type="NCBIfam" id="TIGR03989">
    <property type="entry name" value="Rxyl_3153"/>
    <property type="match status" value="1"/>
</dbReference>
<evidence type="ECO:0000259" key="5">
    <source>
        <dbReference type="SMART" id="SM00829"/>
    </source>
</evidence>
<feature type="domain" description="Enoyl reductase (ER)" evidence="5">
    <location>
        <begin position="15"/>
        <end position="372"/>
    </location>
</feature>
<dbReference type="Pfam" id="PF00107">
    <property type="entry name" value="ADH_zinc_N"/>
    <property type="match status" value="1"/>
</dbReference>
<name>A0A1I1I0S1_9ACTN</name>
<dbReference type="OrthoDB" id="3265141at2"/>
<evidence type="ECO:0000313" key="6">
    <source>
        <dbReference type="EMBL" id="SFC26830.1"/>
    </source>
</evidence>
<gene>
    <name evidence="6" type="ORF">SAMN05661030_0530</name>
</gene>
<organism evidence="6 7">
    <name type="scientific">Klenkia taihuensis</name>
    <dbReference type="NCBI Taxonomy" id="1225127"/>
    <lineage>
        <taxon>Bacteria</taxon>
        <taxon>Bacillati</taxon>
        <taxon>Actinomycetota</taxon>
        <taxon>Actinomycetes</taxon>
        <taxon>Geodermatophilales</taxon>
        <taxon>Geodermatophilaceae</taxon>
        <taxon>Klenkia</taxon>
    </lineage>
</organism>
<dbReference type="AlphaFoldDB" id="A0A1I1I0S1"/>
<dbReference type="InterPro" id="IPR023921">
    <property type="entry name" value="ADH_Zn_actinomycetes"/>
</dbReference>
<dbReference type="SUPFAM" id="SSF50129">
    <property type="entry name" value="GroES-like"/>
    <property type="match status" value="1"/>
</dbReference>
<dbReference type="Proteomes" id="UP000199022">
    <property type="component" value="Unassembled WGS sequence"/>
</dbReference>
<evidence type="ECO:0000256" key="2">
    <source>
        <dbReference type="ARBA" id="ARBA00022723"/>
    </source>
</evidence>
<dbReference type="PANTHER" id="PTHR43880">
    <property type="entry name" value="ALCOHOL DEHYDROGENASE"/>
    <property type="match status" value="1"/>
</dbReference>
<reference evidence="7" key="1">
    <citation type="submission" date="2016-10" db="EMBL/GenBank/DDBJ databases">
        <authorList>
            <person name="Varghese N."/>
            <person name="Submissions S."/>
        </authorList>
    </citation>
    <scope>NUCLEOTIDE SEQUENCE [LARGE SCALE GENOMIC DNA]</scope>
    <source>
        <strain evidence="7">DSM 45962</strain>
    </source>
</reference>
<dbReference type="STRING" id="1225127.SAMN05661030_0530"/>
<dbReference type="GO" id="GO:0008270">
    <property type="term" value="F:zinc ion binding"/>
    <property type="evidence" value="ECO:0007669"/>
    <property type="project" value="TreeGrafter"/>
</dbReference>
<dbReference type="InterPro" id="IPR013154">
    <property type="entry name" value="ADH-like_N"/>
</dbReference>
<dbReference type="GO" id="GO:0005829">
    <property type="term" value="C:cytosol"/>
    <property type="evidence" value="ECO:0007669"/>
    <property type="project" value="TreeGrafter"/>
</dbReference>
<dbReference type="RefSeq" id="WP_091554453.1">
    <property type="nucleotide sequence ID" value="NZ_BNAC01000002.1"/>
</dbReference>
<dbReference type="GO" id="GO:0046294">
    <property type="term" value="P:formaldehyde catabolic process"/>
    <property type="evidence" value="ECO:0007669"/>
    <property type="project" value="TreeGrafter"/>
</dbReference>
<sequence>MPTTTRASIIRQSPGEYETVTLELDDPKKGEVQVKMAASGLCHSDDHLQTGDLQVMTYPFCGGHEGSGVITKVGPDTPGFEVGDHVVFSFVPSCGQCSACRRGDFNLCDKGALLLVGSRADDAEDFRMKLDGQNVGQMCGISTFSEYTTADVASVIKIDKDIPLKSAALVGCGVPTGFGTAVKAGGVKPGDVVIVMGIGGIGINAVQGAAHAGATRVIAVDPTPFKREMAQEFGATDVFENMEQATEFAQSITEGQGADVALVTVGVLEADHPAQALASIRKGGTVVVTGLGKMTELTPISAFDLTLMQKRLQGAIIGAQSPHSDIPKLLRMYQAGQLKLDELITKEYTLDQVTEAYEDMHEGKNIRGVIVFDD</sequence>
<keyword evidence="7" id="KW-1185">Reference proteome</keyword>
<keyword evidence="3" id="KW-0862">Zinc</keyword>
<dbReference type="Pfam" id="PF08240">
    <property type="entry name" value="ADH_N"/>
    <property type="match status" value="1"/>
</dbReference>
<protein>
    <submittedName>
        <fullName evidence="6">S-(Hydroxymethyl)glutathione dehydrogenase / alcohol dehydrogenase</fullName>
    </submittedName>
</protein>
<evidence type="ECO:0000256" key="3">
    <source>
        <dbReference type="ARBA" id="ARBA00022833"/>
    </source>
</evidence>